<evidence type="ECO:0000256" key="3">
    <source>
        <dbReference type="PROSITE-ProRule" id="PRU00023"/>
    </source>
</evidence>
<dbReference type="AlphaFoldDB" id="A0A5N6LNB5"/>
<dbReference type="Gene3D" id="1.25.40.20">
    <property type="entry name" value="Ankyrin repeat-containing domain"/>
    <property type="match status" value="3"/>
</dbReference>
<feature type="repeat" description="ANK" evidence="3">
    <location>
        <begin position="597"/>
        <end position="629"/>
    </location>
</feature>
<dbReference type="InterPro" id="IPR036770">
    <property type="entry name" value="Ankyrin_rpt-contain_sf"/>
</dbReference>
<evidence type="ECO:0000256" key="2">
    <source>
        <dbReference type="ARBA" id="ARBA00023043"/>
    </source>
</evidence>
<dbReference type="Pfam" id="PF12796">
    <property type="entry name" value="Ank_2"/>
    <property type="match status" value="3"/>
</dbReference>
<evidence type="ECO:0000313" key="4">
    <source>
        <dbReference type="EMBL" id="KAD2393722.1"/>
    </source>
</evidence>
<comment type="caution">
    <text evidence="4">The sequence shown here is derived from an EMBL/GenBank/DDBJ whole genome shotgun (WGS) entry which is preliminary data.</text>
</comment>
<dbReference type="Pfam" id="PF00023">
    <property type="entry name" value="Ank"/>
    <property type="match status" value="1"/>
</dbReference>
<gene>
    <name evidence="4" type="ORF">E3N88_40699</name>
</gene>
<sequence>MTVFSGRTTGDSAGNGGYLAVKQVFPVEDNQEKISQRLVEAAHANDLKVALECVADPFVDVNFVGTVCLKSKKTEIVLHDESPSEVRVEFDEFKTDVTALFLAAHVGNVSLIRKLLIFGANVNKKLFRGYATTAAARGSHIEILELLIEGGASRLACEEALLEASHLGLAKVVKALMASELIRPNVAVHALVNASCRGFVDVVDTLLKCGVDMNGTARVLLRSSKPFLHADVSCNALVAATVNRHAVIVRLLLQAGARTDTKVSLGAWSWDLTTGEEFRVGAGLAEPYSMIWCAVEYFEQTGSILTMLLQHISPNIPHFGRTVIHHAILCANLKAVKVLLNCGADPEFAIQSIQGTGSRLIHLAARLGYYEVLNHLVNVGCDIDSRTEAGETALMICARYKHVDCLKILARSGADFGLVNMAGQCVQSIAGSVRWTLGLRQAILDLARTGTVLYSTDTSIFSTLMFVTRVNDIESLEKIVYQTGAVDLNEQDENGYSAVMVAVINGHVDAFRLLVYAGANVNLENKYGETAISLSKASVDCGAFEKVILEYALTKGTPNSSKITFYTLHRAVSIGDYDAVKSSLTNGENDVNAPDSDGYTPIMLAARGGHGRICELLISKGANCDIENARHETALMLARERGVGNDAERVLLDHLARGLVLGGGRVKKHCKGGKGWPHSKQLVMTGQNGLLRWGKSSRRNVVCKWAEVGPSPLFRLNRRKKADRDEPGLFRVVTTRNKEVHFVCEGGVEMAELWVRGIELVTREAIFGKG</sequence>
<dbReference type="PROSITE" id="PS50088">
    <property type="entry name" value="ANK_REPEAT"/>
    <property type="match status" value="6"/>
</dbReference>
<dbReference type="PANTHER" id="PTHR24123">
    <property type="entry name" value="ANKYRIN REPEAT-CONTAINING"/>
    <property type="match status" value="1"/>
</dbReference>
<feature type="repeat" description="ANK" evidence="3">
    <location>
        <begin position="356"/>
        <end position="388"/>
    </location>
</feature>
<dbReference type="InterPro" id="IPR002110">
    <property type="entry name" value="Ankyrin_rpt"/>
</dbReference>
<keyword evidence="1" id="KW-0677">Repeat</keyword>
<organism evidence="4 5">
    <name type="scientific">Mikania micrantha</name>
    <name type="common">bitter vine</name>
    <dbReference type="NCBI Taxonomy" id="192012"/>
    <lineage>
        <taxon>Eukaryota</taxon>
        <taxon>Viridiplantae</taxon>
        <taxon>Streptophyta</taxon>
        <taxon>Embryophyta</taxon>
        <taxon>Tracheophyta</taxon>
        <taxon>Spermatophyta</taxon>
        <taxon>Magnoliopsida</taxon>
        <taxon>eudicotyledons</taxon>
        <taxon>Gunneridae</taxon>
        <taxon>Pentapetalae</taxon>
        <taxon>asterids</taxon>
        <taxon>campanulids</taxon>
        <taxon>Asterales</taxon>
        <taxon>Asteraceae</taxon>
        <taxon>Asteroideae</taxon>
        <taxon>Heliantheae alliance</taxon>
        <taxon>Eupatorieae</taxon>
        <taxon>Mikania</taxon>
    </lineage>
</organism>
<evidence type="ECO:0000256" key="1">
    <source>
        <dbReference type="ARBA" id="ARBA00022737"/>
    </source>
</evidence>
<dbReference type="Proteomes" id="UP000326396">
    <property type="component" value="Linkage Group LG9"/>
</dbReference>
<protein>
    <recommendedName>
        <fullName evidence="6">PH domain-containing protein</fullName>
    </recommendedName>
</protein>
<keyword evidence="5" id="KW-1185">Reference proteome</keyword>
<evidence type="ECO:0008006" key="6">
    <source>
        <dbReference type="Google" id="ProtNLM"/>
    </source>
</evidence>
<feature type="repeat" description="ANK" evidence="3">
    <location>
        <begin position="494"/>
        <end position="526"/>
    </location>
</feature>
<feature type="repeat" description="ANK" evidence="3">
    <location>
        <begin position="319"/>
        <end position="351"/>
    </location>
</feature>
<dbReference type="SUPFAM" id="SSF48403">
    <property type="entry name" value="Ankyrin repeat"/>
    <property type="match status" value="2"/>
</dbReference>
<proteinExistence type="predicted"/>
<feature type="repeat" description="ANK" evidence="3">
    <location>
        <begin position="389"/>
        <end position="421"/>
    </location>
</feature>
<dbReference type="InterPro" id="IPR051165">
    <property type="entry name" value="Multifunctional_ANK_Repeat"/>
</dbReference>
<dbReference type="Pfam" id="PF13606">
    <property type="entry name" value="Ank_3"/>
    <property type="match status" value="1"/>
</dbReference>
<evidence type="ECO:0000313" key="5">
    <source>
        <dbReference type="Proteomes" id="UP000326396"/>
    </source>
</evidence>
<dbReference type="PANTHER" id="PTHR24123:SF95">
    <property type="entry name" value="ANKYRIN-2-LIKE"/>
    <property type="match status" value="1"/>
</dbReference>
<dbReference type="SMART" id="SM00248">
    <property type="entry name" value="ANK"/>
    <property type="match status" value="10"/>
</dbReference>
<reference evidence="4 5" key="1">
    <citation type="submission" date="2019-05" db="EMBL/GenBank/DDBJ databases">
        <title>Mikania micrantha, genome provides insights into the molecular mechanism of rapid growth.</title>
        <authorList>
            <person name="Liu B."/>
        </authorList>
    </citation>
    <scope>NUCLEOTIDE SEQUENCE [LARGE SCALE GENOMIC DNA]</scope>
    <source>
        <strain evidence="4">NLD-2019</strain>
        <tissue evidence="4">Leaf</tissue>
    </source>
</reference>
<feature type="repeat" description="ANK" evidence="3">
    <location>
        <begin position="95"/>
        <end position="123"/>
    </location>
</feature>
<name>A0A5N6LNB5_9ASTR</name>
<dbReference type="PROSITE" id="PS50297">
    <property type="entry name" value="ANK_REP_REGION"/>
    <property type="match status" value="5"/>
</dbReference>
<dbReference type="OrthoDB" id="194358at2759"/>
<keyword evidence="2 3" id="KW-0040">ANK repeat</keyword>
<accession>A0A5N6LNB5</accession>
<dbReference type="EMBL" id="SZYD01000019">
    <property type="protein sequence ID" value="KAD2393722.1"/>
    <property type="molecule type" value="Genomic_DNA"/>
</dbReference>